<evidence type="ECO:0000256" key="1">
    <source>
        <dbReference type="SAM" id="MobiDB-lite"/>
    </source>
</evidence>
<keyword evidence="3" id="KW-1185">Reference proteome</keyword>
<feature type="region of interest" description="Disordered" evidence="1">
    <location>
        <begin position="223"/>
        <end position="299"/>
    </location>
</feature>
<feature type="region of interest" description="Disordered" evidence="1">
    <location>
        <begin position="692"/>
        <end position="717"/>
    </location>
</feature>
<reference evidence="2" key="1">
    <citation type="submission" date="2020-06" db="EMBL/GenBank/DDBJ databases">
        <authorList>
            <consortium name="Plant Systems Biology data submission"/>
        </authorList>
    </citation>
    <scope>NUCLEOTIDE SEQUENCE</scope>
    <source>
        <strain evidence="2">D6</strain>
    </source>
</reference>
<feature type="compositionally biased region" description="Polar residues" evidence="1">
    <location>
        <begin position="1"/>
        <end position="15"/>
    </location>
</feature>
<feature type="region of interest" description="Disordered" evidence="1">
    <location>
        <begin position="1"/>
        <end position="22"/>
    </location>
</feature>
<dbReference type="Proteomes" id="UP001153069">
    <property type="component" value="Unassembled WGS sequence"/>
</dbReference>
<feature type="region of interest" description="Disordered" evidence="1">
    <location>
        <begin position="759"/>
        <end position="778"/>
    </location>
</feature>
<feature type="compositionally biased region" description="Basic and acidic residues" evidence="1">
    <location>
        <begin position="264"/>
        <end position="275"/>
    </location>
</feature>
<accession>A0A9N8E219</accession>
<gene>
    <name evidence="2" type="ORF">SEMRO_573_G168970.1</name>
</gene>
<name>A0A9N8E219_9STRA</name>
<feature type="compositionally biased region" description="Basic and acidic residues" evidence="1">
    <location>
        <begin position="238"/>
        <end position="251"/>
    </location>
</feature>
<feature type="compositionally biased region" description="Polar residues" evidence="1">
    <location>
        <begin position="905"/>
        <end position="914"/>
    </location>
</feature>
<evidence type="ECO:0000313" key="3">
    <source>
        <dbReference type="Proteomes" id="UP001153069"/>
    </source>
</evidence>
<evidence type="ECO:0000313" key="2">
    <source>
        <dbReference type="EMBL" id="CAB9513126.1"/>
    </source>
</evidence>
<feature type="region of interest" description="Disordered" evidence="1">
    <location>
        <begin position="972"/>
        <end position="1032"/>
    </location>
</feature>
<organism evidence="2 3">
    <name type="scientific">Seminavis robusta</name>
    <dbReference type="NCBI Taxonomy" id="568900"/>
    <lineage>
        <taxon>Eukaryota</taxon>
        <taxon>Sar</taxon>
        <taxon>Stramenopiles</taxon>
        <taxon>Ochrophyta</taxon>
        <taxon>Bacillariophyta</taxon>
        <taxon>Bacillariophyceae</taxon>
        <taxon>Bacillariophycidae</taxon>
        <taxon>Naviculales</taxon>
        <taxon>Naviculaceae</taxon>
        <taxon>Seminavis</taxon>
    </lineage>
</organism>
<proteinExistence type="predicted"/>
<feature type="compositionally biased region" description="Polar residues" evidence="1">
    <location>
        <begin position="873"/>
        <end position="882"/>
    </location>
</feature>
<dbReference type="AlphaFoldDB" id="A0A9N8E219"/>
<feature type="region of interest" description="Disordered" evidence="1">
    <location>
        <begin position="533"/>
        <end position="554"/>
    </location>
</feature>
<feature type="region of interest" description="Disordered" evidence="1">
    <location>
        <begin position="800"/>
        <end position="830"/>
    </location>
</feature>
<feature type="compositionally biased region" description="Polar residues" evidence="1">
    <location>
        <begin position="810"/>
        <end position="830"/>
    </location>
</feature>
<feature type="region of interest" description="Disordered" evidence="1">
    <location>
        <begin position="933"/>
        <end position="959"/>
    </location>
</feature>
<feature type="region of interest" description="Disordered" evidence="1">
    <location>
        <begin position="851"/>
        <end position="914"/>
    </location>
</feature>
<feature type="compositionally biased region" description="Basic and acidic residues" evidence="1">
    <location>
        <begin position="933"/>
        <end position="944"/>
    </location>
</feature>
<protein>
    <submittedName>
        <fullName evidence="2">Uncharacterized protein</fullName>
    </submittedName>
</protein>
<sequence>MLRANHTQENQTNNGVRGPLEQVDRQLRVKEMSKMALHPKVEALHGAAAAYHFLPVTRKNLVATFRYPPGAPVILCRYQQPRQAADGVKPMADDEYEGLAGKLSPFVSQVLFGRVAGVGIDFGSSKREDLYRVNIENVGISRAGCGSDHSFVMAREEELVLAKGCPVWFDLGQGKEEGVVLGSQHIPLPLMTTAKNPLRLSYSIQATRGRLVVHHGVDADKVSFRLDTPTQPKQRRRLKEESDVATKKETQADNGQEDESVVATKKEAQADHGQEDAVQAASGGDSLTEHPQFCKEEENSGSCMESSQCPGTMAEQNDFAMVGSEEPTALSARHVSILPKKFEDDVALICNDSLDGNPSLPVEEVKILASIDDATQAIKSKEGELRSQQELRPQQQLTQWMSALGREEDMQKGALGDDGTEQEEDVDLMVEDCSNQMMVGAPSHCPSSEIIHGVGPQPEVVTSSQGLAASGSYEIAKGAHVQPETVTSQELTASALLAGRLPISPAPRVEHLQLEPVTSPEPTAFSLRAGRRTISPGPHVEQCKTGETPCNPRSAERKTVVDQMVLHNEAVGARRAQVGEALQQVKDGLRQTRSAQLFDLLLRYGSLSRCELAGLVRRKDRGHGFSYSLRELKQQGLVEEDPESGETRVIKLRLSDKVFARPEDRPEPEFIDPRILAEAVAWDKSSKPRNRIKTYEDSDDDSVSTIDSGDSAAIAPPCGTTEGVLHLRDEGLKGGELLLSTAHLTSVPHMKAMLQRAQSIQRDGHKSPKGEGTSTGACPLQREVEQEVSLNEDCHPVRCTGSGARRTYNRESSAQTRQQKQATGYHSYTGRTIEANKSGAAVMTDVASTRTAAARCQDPNSLAGKSSPRESRVNGTNPQRSVVPSIPIIHKPKSAQAPRDPLPTDSVNKQKQASQAIKDLDVWKKTLQVREKIVSDERDADPQAKKAPQSHFEVGDPPASCVAHDDDITGATTKDVANDANSHQTKRTVANDAAPDIVDGANSRQTKRPRGRGYNTQPHSTPPPGAKRQKRLHLHAKPSYEATSMSSSSATAIDVNLPYNFGPDFLVNSIMGDGKEGRALCDNFGCSIDIEGSRLHGSPPSDKQLAVVLKGEGPSKLFLCSQAIENRLCHFLPQTLRGNFLFHIGKLNRYRKTYKGGLVQTQDPFCKTGLGNDKQLHWVSILRLNDPNAPPLDEELDRFHELQERFSSCEIRLVRKELDFPRVPCHIVASSLHRDDLYACRQLWDDWSVHRQ</sequence>
<comment type="caution">
    <text evidence="2">The sequence shown here is derived from an EMBL/GenBank/DDBJ whole genome shotgun (WGS) entry which is preliminary data.</text>
</comment>
<dbReference type="EMBL" id="CAICTM010000572">
    <property type="protein sequence ID" value="CAB9513126.1"/>
    <property type="molecule type" value="Genomic_DNA"/>
</dbReference>